<dbReference type="Proteomes" id="UP000643403">
    <property type="component" value="Unassembled WGS sequence"/>
</dbReference>
<gene>
    <name evidence="1" type="ORF">GCM10008101_28030</name>
</gene>
<dbReference type="EMBL" id="BMXY01000005">
    <property type="protein sequence ID" value="GGZ72159.1"/>
    <property type="molecule type" value="Genomic_DNA"/>
</dbReference>
<comment type="caution">
    <text evidence="1">The sequence shown here is derived from an EMBL/GenBank/DDBJ whole genome shotgun (WGS) entry which is preliminary data.</text>
</comment>
<protein>
    <submittedName>
        <fullName evidence="1">Uncharacterized protein</fullName>
    </submittedName>
</protein>
<evidence type="ECO:0000313" key="2">
    <source>
        <dbReference type="Proteomes" id="UP000643403"/>
    </source>
</evidence>
<sequence length="77" mass="8848">MEVKQMIGAVWVGFAKGFRQGAREAVRGYWAPLRVRYWKFAAREMRRGGWGAMASALFHRGYTLVSTDRLDAEGRPR</sequence>
<proteinExistence type="predicted"/>
<keyword evidence="2" id="KW-1185">Reference proteome</keyword>
<evidence type="ECO:0000313" key="1">
    <source>
        <dbReference type="EMBL" id="GGZ72159.1"/>
    </source>
</evidence>
<name>A0ABQ3CBD2_9GAMM</name>
<organism evidence="1 2">
    <name type="scientific">Cognatilysobacter xinjiangensis</name>
    <dbReference type="NCBI Taxonomy" id="546892"/>
    <lineage>
        <taxon>Bacteria</taxon>
        <taxon>Pseudomonadati</taxon>
        <taxon>Pseudomonadota</taxon>
        <taxon>Gammaproteobacteria</taxon>
        <taxon>Lysobacterales</taxon>
        <taxon>Lysobacteraceae</taxon>
        <taxon>Cognatilysobacter</taxon>
    </lineage>
</organism>
<reference evidence="2" key="1">
    <citation type="journal article" date="2019" name="Int. J. Syst. Evol. Microbiol.">
        <title>The Global Catalogue of Microorganisms (GCM) 10K type strain sequencing project: providing services to taxonomists for standard genome sequencing and annotation.</title>
        <authorList>
            <consortium name="The Broad Institute Genomics Platform"/>
            <consortium name="The Broad Institute Genome Sequencing Center for Infectious Disease"/>
            <person name="Wu L."/>
            <person name="Ma J."/>
        </authorList>
    </citation>
    <scope>NUCLEOTIDE SEQUENCE [LARGE SCALE GENOMIC DNA]</scope>
    <source>
        <strain evidence="2">KCTC 22558</strain>
    </source>
</reference>
<accession>A0ABQ3CBD2</accession>